<organism evidence="2">
    <name type="scientific">Torrey Pines virus</name>
    <dbReference type="NCBI Taxonomy" id="1654361"/>
    <lineage>
        <taxon>Viruses</taxon>
        <taxon>Riboviria</taxon>
        <taxon>Orthornavirae</taxon>
        <taxon>Duplornaviricota</taxon>
        <taxon>Resentoviricetes</taxon>
        <taxon>Reovirales</taxon>
        <taxon>Spinareoviridae</taxon>
        <taxon>Cypovirus</taxon>
    </lineage>
</organism>
<feature type="region of interest" description="Disordered" evidence="1">
    <location>
        <begin position="261"/>
        <end position="287"/>
    </location>
</feature>
<reference evidence="2" key="1">
    <citation type="submission" date="2018-05" db="EMBL/GenBank/DDBJ databases">
        <title>Lack of effect of Wolbachia wMel on the prevalence and abundance of the RNA virome of Drosophila melanogaster.</title>
        <authorList>
            <person name="Shi M."/>
            <person name="White V.L."/>
            <person name="Schlub T."/>
            <person name="Eden J.-S."/>
            <person name="Hoffmann A.A."/>
            <person name="Holmes E.C."/>
        </authorList>
    </citation>
    <scope>NUCLEOTIDE SEQUENCE</scope>
    <source>
        <strain evidence="3">MEL216T</strain>
        <strain evidence="2">MELminus19643</strain>
    </source>
</reference>
<name>A0A2Z4QKV4_9REOV</name>
<evidence type="ECO:0000256" key="1">
    <source>
        <dbReference type="SAM" id="MobiDB-lite"/>
    </source>
</evidence>
<evidence type="ECO:0000313" key="3">
    <source>
        <dbReference type="EMBL" id="AWY11152.1"/>
    </source>
</evidence>
<protein>
    <submittedName>
        <fullName evidence="2">Uncharacterized protein</fullName>
    </submittedName>
</protein>
<dbReference type="EMBL" id="MH384345">
    <property type="protein sequence ID" value="AWY11152.1"/>
    <property type="molecule type" value="Genomic_RNA"/>
</dbReference>
<feature type="region of interest" description="Disordered" evidence="1">
    <location>
        <begin position="160"/>
        <end position="199"/>
    </location>
</feature>
<sequence>MRSLMLNYTTGSAPLIVDTSLYIIIASQFIDANDFKRNKDYFKLTNQTNSHDIEDAVREDRKFALLMFKGERDMITVDPYAVDALIDAKMLLLYNSKEYPLSDYVSHFLSKRWRQTATSIIPDHMSLTYSYDDHFYKLTPKQPFPLKLNGPTHTNLVVDDGDEPQIDGSTNETIDITDRPSTTEPSELQTRTLSHSETYSNNLSMNLTYNTTSHKLTSTPLAIDKVSREPSILPPLKREVQSIDKSVDLITPVFVHRLPTTTEAAPSNPDSSTMETTHDLTPTTTRQPLSHSVSYFKDDEHEYHVFKQGLTHDLSHWYDFNWFTSLAYLVKVLTTRLNTDIICVIGNAQTFGLIANAKSLSRAGSWNHQFNIWCEPHVGLDFTFERSLSERDISDFSRITLYISDYEVFTPRFGPTFQHYFSVNSQHILKAINATERILTKAQLRFIYEPNCAIIESTLIGA</sequence>
<dbReference type="EMBL" id="MH384322">
    <property type="protein sequence ID" value="AWY11125.1"/>
    <property type="molecule type" value="Genomic_RNA"/>
</dbReference>
<proteinExistence type="predicted"/>
<accession>A0A2Z4QKV4</accession>
<feature type="compositionally biased region" description="Polar residues" evidence="1">
    <location>
        <begin position="167"/>
        <end position="199"/>
    </location>
</feature>
<evidence type="ECO:0000313" key="2">
    <source>
        <dbReference type="EMBL" id="AWY11125.1"/>
    </source>
</evidence>